<dbReference type="GO" id="GO:0004775">
    <property type="term" value="F:succinate-CoA ligase (ADP-forming) activity"/>
    <property type="evidence" value="ECO:0007669"/>
    <property type="project" value="TreeGrafter"/>
</dbReference>
<dbReference type="SUPFAM" id="SSF52210">
    <property type="entry name" value="Succinyl-CoA synthetase domains"/>
    <property type="match status" value="1"/>
</dbReference>
<dbReference type="Pfam" id="PF02629">
    <property type="entry name" value="CoA_binding"/>
    <property type="match status" value="1"/>
</dbReference>
<dbReference type="RefSeq" id="WP_124976278.1">
    <property type="nucleotide sequence ID" value="NZ_BDQK01000002.1"/>
</dbReference>
<dbReference type="GO" id="GO:0009361">
    <property type="term" value="C:succinate-CoA ligase complex (ADP-forming)"/>
    <property type="evidence" value="ECO:0007669"/>
    <property type="project" value="TreeGrafter"/>
</dbReference>
<keyword evidence="1" id="KW-0436">Ligase</keyword>
<evidence type="ECO:0000256" key="2">
    <source>
        <dbReference type="ARBA" id="ARBA00022741"/>
    </source>
</evidence>
<evidence type="ECO:0000313" key="4">
    <source>
        <dbReference type="EMBL" id="GBF79455.1"/>
    </source>
</evidence>
<dbReference type="PANTHER" id="PTHR11117">
    <property type="entry name" value="SUCCINYL-COA LIGASE SUBUNIT ALPHA"/>
    <property type="match status" value="1"/>
</dbReference>
<dbReference type="PRINTS" id="PR01798">
    <property type="entry name" value="SCOASYNTHASE"/>
</dbReference>
<dbReference type="EMBL" id="BDQK01000002">
    <property type="protein sequence ID" value="GBF79455.1"/>
    <property type="molecule type" value="Genomic_DNA"/>
</dbReference>
<accession>A0A401IDW2</accession>
<protein>
    <submittedName>
        <fullName evidence="4">CoA-binding protein</fullName>
    </submittedName>
</protein>
<dbReference type="InterPro" id="IPR003781">
    <property type="entry name" value="CoA-bd"/>
</dbReference>
<dbReference type="PANTHER" id="PTHR11117:SF2">
    <property type="entry name" value="SUCCINATE--COA LIGASE [ADP_GDP-FORMING] SUBUNIT ALPHA, MITOCHONDRIAL"/>
    <property type="match status" value="1"/>
</dbReference>
<evidence type="ECO:0000256" key="1">
    <source>
        <dbReference type="ARBA" id="ARBA00022598"/>
    </source>
</evidence>
<dbReference type="InterPro" id="IPR016102">
    <property type="entry name" value="Succinyl-CoA_synth-like"/>
</dbReference>
<dbReference type="SUPFAM" id="SSF51735">
    <property type="entry name" value="NAD(P)-binding Rossmann-fold domains"/>
    <property type="match status" value="1"/>
</dbReference>
<dbReference type="Gene3D" id="3.40.50.261">
    <property type="entry name" value="Succinyl-CoA synthetase domains"/>
    <property type="match status" value="1"/>
</dbReference>
<keyword evidence="2" id="KW-0547">Nucleotide-binding</keyword>
<evidence type="ECO:0000259" key="3">
    <source>
        <dbReference type="SMART" id="SM00881"/>
    </source>
</evidence>
<gene>
    <name evidence="4" type="ORF">AsFPU1_0850</name>
</gene>
<dbReference type="Proteomes" id="UP000287247">
    <property type="component" value="Unassembled WGS sequence"/>
</dbReference>
<feature type="domain" description="CoA-binding" evidence="3">
    <location>
        <begin position="2"/>
        <end position="99"/>
    </location>
</feature>
<evidence type="ECO:0000313" key="5">
    <source>
        <dbReference type="Proteomes" id="UP000287247"/>
    </source>
</evidence>
<dbReference type="SMART" id="SM00881">
    <property type="entry name" value="CoA_binding"/>
    <property type="match status" value="1"/>
</dbReference>
<dbReference type="PIRSF" id="PIRSF001553">
    <property type="entry name" value="SucCS_alpha"/>
    <property type="match status" value="1"/>
</dbReference>
<keyword evidence="5" id="KW-1185">Reference proteome</keyword>
<sequence>MKWQSDSKVLIQGLNEPLAAYYGARMKSSGTNIVGGISSDYQTAPMDGIPVFNLVEEAVKQVGQIDISLIFSPPYQVLDAALEAIAAGIGQIVIISSGVPPLDMVKLLRLAQGTNTFILGSGSQGLLVPEQFFLGMMESSFYVPGPVGIISRCDRLIDEVARELTQAKFGQSLAISLGSDGIIGSNFEQWLQIMEEDDNTQVIILLGQPHSSAEISAAEYIVSAIEKPVITYISGIYAPVERNFGDATTIIANQLFHRVPTKQTEQKTISAFKKAGIKLAQSPSEIVKLVKGVLSPKKSK</sequence>
<dbReference type="AlphaFoldDB" id="A0A401IDW2"/>
<dbReference type="InterPro" id="IPR005810">
    <property type="entry name" value="CoA_lig_alpha"/>
</dbReference>
<organism evidence="4 5">
    <name type="scientific">Aphanothece sacrum FPU1</name>
    <dbReference type="NCBI Taxonomy" id="1920663"/>
    <lineage>
        <taxon>Bacteria</taxon>
        <taxon>Bacillati</taxon>
        <taxon>Cyanobacteriota</taxon>
        <taxon>Cyanophyceae</taxon>
        <taxon>Oscillatoriophycideae</taxon>
        <taxon>Chroococcales</taxon>
        <taxon>Aphanothecaceae</taxon>
        <taxon>Aphanothece</taxon>
    </lineage>
</organism>
<comment type="caution">
    <text evidence="4">The sequence shown here is derived from an EMBL/GenBank/DDBJ whole genome shotgun (WGS) entry which is preliminary data.</text>
</comment>
<dbReference type="Gene3D" id="3.40.50.720">
    <property type="entry name" value="NAD(P)-binding Rossmann-like Domain"/>
    <property type="match status" value="1"/>
</dbReference>
<dbReference type="GO" id="GO:0006099">
    <property type="term" value="P:tricarboxylic acid cycle"/>
    <property type="evidence" value="ECO:0007669"/>
    <property type="project" value="TreeGrafter"/>
</dbReference>
<dbReference type="GO" id="GO:0000166">
    <property type="term" value="F:nucleotide binding"/>
    <property type="evidence" value="ECO:0007669"/>
    <property type="project" value="UniProtKB-KW"/>
</dbReference>
<dbReference type="GO" id="GO:0004776">
    <property type="term" value="F:succinate-CoA ligase (GDP-forming) activity"/>
    <property type="evidence" value="ECO:0007669"/>
    <property type="project" value="TreeGrafter"/>
</dbReference>
<reference evidence="5" key="1">
    <citation type="submission" date="2017-05" db="EMBL/GenBank/DDBJ databases">
        <title>Physiological properties and genetic analysis related to exopolysaccharide production of fresh-water unicellular cyanobacterium Aphanothece sacrum, Suizenji Nori, that has been cultured as a food source in Japan.</title>
        <authorList>
            <person name="Kanesaki Y."/>
            <person name="Yoshikawa S."/>
            <person name="Ohki K."/>
        </authorList>
    </citation>
    <scope>NUCLEOTIDE SEQUENCE [LARGE SCALE GENOMIC DNA]</scope>
    <source>
        <strain evidence="5">FPU1</strain>
    </source>
</reference>
<dbReference type="InterPro" id="IPR036291">
    <property type="entry name" value="NAD(P)-bd_dom_sf"/>
</dbReference>
<dbReference type="OrthoDB" id="9807196at2"/>
<proteinExistence type="predicted"/>
<name>A0A401IDW2_APHSA</name>